<reference evidence="2" key="1">
    <citation type="journal article" date="2015" name="Nature">
        <title>Complex archaea that bridge the gap between prokaryotes and eukaryotes.</title>
        <authorList>
            <person name="Spang A."/>
            <person name="Saw J.H."/>
            <person name="Jorgensen S.L."/>
            <person name="Zaremba-Niedzwiedzka K."/>
            <person name="Martijn J."/>
            <person name="Lind A.E."/>
            <person name="van Eijk R."/>
            <person name="Schleper C."/>
            <person name="Guy L."/>
            <person name="Ettema T.J."/>
        </authorList>
    </citation>
    <scope>NUCLEOTIDE SEQUENCE</scope>
</reference>
<dbReference type="EMBL" id="LAZR01069087">
    <property type="protein sequence ID" value="KKK48388.1"/>
    <property type="molecule type" value="Genomic_DNA"/>
</dbReference>
<dbReference type="PANTHER" id="PTHR33627:SF1">
    <property type="entry name" value="TRANSPOSASE"/>
    <property type="match status" value="1"/>
</dbReference>
<dbReference type="PANTHER" id="PTHR33627">
    <property type="entry name" value="TRANSPOSASE"/>
    <property type="match status" value="1"/>
</dbReference>
<sequence>IGWRAASLTLHVRDRFIGWSVEQRRARIDEIANNSRYLILPWVEVKNLASHLLAANIKQVAGDWRRRYGHRLLLLETYVDGERFAGTCYRAANWVHVGQTRGYTKRGAGYVYHGHPKEVYLYVVERRFRQIIGCQRRPVDRRSVKFDRREGQLQMVLRHAGWSAEVAPEVELNETDMETLAQELVEFHDSFSGCYRRREQRQLGLAYLKGLLSDLVRKNVEAMALLLLGPKGVRLLQDFMGSYRWNDEAMLEEYQGRLSQLIGGEDGMLNVDSSEFGKKGVESVGVSRQYCGNLGKVDNCQSGVFIGYAGEKGYGLVDCRLYMPEKWFGEEYAERRK</sequence>
<proteinExistence type="predicted"/>
<dbReference type="Pfam" id="PF14236">
    <property type="entry name" value="DruA"/>
    <property type="match status" value="1"/>
</dbReference>
<gene>
    <name evidence="2" type="ORF">LCGC14_3145620</name>
</gene>
<accession>A0A0F8VVK7</accession>
<dbReference type="InterPro" id="IPR038721">
    <property type="entry name" value="IS701-like_DDE_dom"/>
</dbReference>
<feature type="non-terminal residue" evidence="2">
    <location>
        <position position="337"/>
    </location>
</feature>
<dbReference type="AlphaFoldDB" id="A0A0F8VVK7"/>
<dbReference type="InterPro" id="IPR025639">
    <property type="entry name" value="DruA"/>
</dbReference>
<feature type="non-terminal residue" evidence="2">
    <location>
        <position position="1"/>
    </location>
</feature>
<evidence type="ECO:0000313" key="2">
    <source>
        <dbReference type="EMBL" id="KKK48388.1"/>
    </source>
</evidence>
<dbReference type="InterPro" id="IPR039365">
    <property type="entry name" value="IS701-like"/>
</dbReference>
<name>A0A0F8VVK7_9ZZZZ</name>
<evidence type="ECO:0000259" key="1">
    <source>
        <dbReference type="Pfam" id="PF13546"/>
    </source>
</evidence>
<feature type="domain" description="Transposase IS701-like DDE" evidence="1">
    <location>
        <begin position="191"/>
        <end position="330"/>
    </location>
</feature>
<organism evidence="2">
    <name type="scientific">marine sediment metagenome</name>
    <dbReference type="NCBI Taxonomy" id="412755"/>
    <lineage>
        <taxon>unclassified sequences</taxon>
        <taxon>metagenomes</taxon>
        <taxon>ecological metagenomes</taxon>
    </lineage>
</organism>
<protein>
    <recommendedName>
        <fullName evidence="1">Transposase IS701-like DDE domain-containing protein</fullName>
    </recommendedName>
</protein>
<dbReference type="Pfam" id="PF13546">
    <property type="entry name" value="DDE_5"/>
    <property type="match status" value="1"/>
</dbReference>
<comment type="caution">
    <text evidence="2">The sequence shown here is derived from an EMBL/GenBank/DDBJ whole genome shotgun (WGS) entry which is preliminary data.</text>
</comment>